<dbReference type="InterPro" id="IPR016032">
    <property type="entry name" value="Sig_transdc_resp-reg_C-effctor"/>
</dbReference>
<dbReference type="GO" id="GO:0003677">
    <property type="term" value="F:DNA binding"/>
    <property type="evidence" value="ECO:0007669"/>
    <property type="project" value="UniProtKB-KW"/>
</dbReference>
<dbReference type="Gene3D" id="3.40.50.2300">
    <property type="match status" value="1"/>
</dbReference>
<feature type="domain" description="HTH luxR-type" evidence="7">
    <location>
        <begin position="196"/>
        <end position="261"/>
    </location>
</feature>
<feature type="compositionally biased region" description="Polar residues" evidence="6">
    <location>
        <begin position="166"/>
        <end position="190"/>
    </location>
</feature>
<dbReference type="Pfam" id="PF00072">
    <property type="entry name" value="Response_reg"/>
    <property type="match status" value="1"/>
</dbReference>
<proteinExistence type="predicted"/>
<dbReference type="CDD" id="cd06170">
    <property type="entry name" value="LuxR_C_like"/>
    <property type="match status" value="1"/>
</dbReference>
<feature type="modified residue" description="4-aspartylphosphate" evidence="5">
    <location>
        <position position="55"/>
    </location>
</feature>
<evidence type="ECO:0000256" key="5">
    <source>
        <dbReference type="PROSITE-ProRule" id="PRU00169"/>
    </source>
</evidence>
<accession>A0A921KB11</accession>
<feature type="domain" description="Response regulatory" evidence="8">
    <location>
        <begin position="4"/>
        <end position="131"/>
    </location>
</feature>
<dbReference type="GO" id="GO:0000160">
    <property type="term" value="P:phosphorelay signal transduction system"/>
    <property type="evidence" value="ECO:0007669"/>
    <property type="project" value="InterPro"/>
</dbReference>
<dbReference type="PRINTS" id="PR00038">
    <property type="entry name" value="HTHLUXR"/>
</dbReference>
<dbReference type="PANTHER" id="PTHR43214:SF24">
    <property type="entry name" value="TRANSCRIPTIONAL REGULATORY PROTEIN NARL-RELATED"/>
    <property type="match status" value="1"/>
</dbReference>
<keyword evidence="4" id="KW-0804">Transcription</keyword>
<evidence type="ECO:0000313" key="10">
    <source>
        <dbReference type="Proteomes" id="UP000715651"/>
    </source>
</evidence>
<evidence type="ECO:0000256" key="6">
    <source>
        <dbReference type="SAM" id="MobiDB-lite"/>
    </source>
</evidence>
<evidence type="ECO:0000313" key="9">
    <source>
        <dbReference type="EMBL" id="HJF18487.1"/>
    </source>
</evidence>
<dbReference type="InterPro" id="IPR001789">
    <property type="entry name" value="Sig_transdc_resp-reg_receiver"/>
</dbReference>
<gene>
    <name evidence="9" type="ORF">K8U78_05005</name>
</gene>
<dbReference type="InterPro" id="IPR036388">
    <property type="entry name" value="WH-like_DNA-bd_sf"/>
</dbReference>
<comment type="caution">
    <text evidence="9">The sequence shown here is derived from an EMBL/GenBank/DDBJ whole genome shotgun (WGS) entry which is preliminary data.</text>
</comment>
<evidence type="ECO:0000259" key="7">
    <source>
        <dbReference type="PROSITE" id="PS50043"/>
    </source>
</evidence>
<dbReference type="Gene3D" id="1.10.10.10">
    <property type="entry name" value="Winged helix-like DNA-binding domain superfamily/Winged helix DNA-binding domain"/>
    <property type="match status" value="1"/>
</dbReference>
<dbReference type="SUPFAM" id="SSF52172">
    <property type="entry name" value="CheY-like"/>
    <property type="match status" value="1"/>
</dbReference>
<organism evidence="9 10">
    <name type="scientific">Aeriscardovia aeriphila</name>
    <dbReference type="NCBI Taxonomy" id="218139"/>
    <lineage>
        <taxon>Bacteria</taxon>
        <taxon>Bacillati</taxon>
        <taxon>Actinomycetota</taxon>
        <taxon>Actinomycetes</taxon>
        <taxon>Bifidobacteriales</taxon>
        <taxon>Bifidobacteriaceae</taxon>
        <taxon>Aeriscardovia</taxon>
    </lineage>
</organism>
<reference evidence="9" key="1">
    <citation type="journal article" date="2021" name="PeerJ">
        <title>Extensive microbial diversity within the chicken gut microbiome revealed by metagenomics and culture.</title>
        <authorList>
            <person name="Gilroy R."/>
            <person name="Ravi A."/>
            <person name="Getino M."/>
            <person name="Pursley I."/>
            <person name="Horton D.L."/>
            <person name="Alikhan N.F."/>
            <person name="Baker D."/>
            <person name="Gharbi K."/>
            <person name="Hall N."/>
            <person name="Watson M."/>
            <person name="Adriaenssens E.M."/>
            <person name="Foster-Nyarko E."/>
            <person name="Jarju S."/>
            <person name="Secka A."/>
            <person name="Antonio M."/>
            <person name="Oren A."/>
            <person name="Chaudhuri R.R."/>
            <person name="La Ragione R."/>
            <person name="Hildebrand F."/>
            <person name="Pallen M.J."/>
        </authorList>
    </citation>
    <scope>NUCLEOTIDE SEQUENCE</scope>
    <source>
        <strain evidence="9">578</strain>
    </source>
</reference>
<dbReference type="AlphaFoldDB" id="A0A921KB11"/>
<dbReference type="InterPro" id="IPR039420">
    <property type="entry name" value="WalR-like"/>
</dbReference>
<name>A0A921KB11_9BIFI</name>
<dbReference type="SMART" id="SM00421">
    <property type="entry name" value="HTH_LUXR"/>
    <property type="match status" value="1"/>
</dbReference>
<dbReference type="Proteomes" id="UP000715651">
    <property type="component" value="Unassembled WGS sequence"/>
</dbReference>
<dbReference type="PROSITE" id="PS50110">
    <property type="entry name" value="RESPONSE_REGULATORY"/>
    <property type="match status" value="1"/>
</dbReference>
<dbReference type="InterPro" id="IPR000792">
    <property type="entry name" value="Tscrpt_reg_LuxR_C"/>
</dbReference>
<keyword evidence="3" id="KW-0238">DNA-binding</keyword>
<dbReference type="GO" id="GO:0006355">
    <property type="term" value="P:regulation of DNA-templated transcription"/>
    <property type="evidence" value="ECO:0007669"/>
    <property type="project" value="InterPro"/>
</dbReference>
<keyword evidence="2" id="KW-0805">Transcription regulation</keyword>
<dbReference type="SUPFAM" id="SSF46894">
    <property type="entry name" value="C-terminal effector domain of the bipartite response regulators"/>
    <property type="match status" value="1"/>
</dbReference>
<dbReference type="PROSITE" id="PS00622">
    <property type="entry name" value="HTH_LUXR_1"/>
    <property type="match status" value="1"/>
</dbReference>
<evidence type="ECO:0000256" key="4">
    <source>
        <dbReference type="ARBA" id="ARBA00023163"/>
    </source>
</evidence>
<feature type="region of interest" description="Disordered" evidence="6">
    <location>
        <begin position="152"/>
        <end position="194"/>
    </location>
</feature>
<dbReference type="PROSITE" id="PS50043">
    <property type="entry name" value="HTH_LUXR_2"/>
    <property type="match status" value="1"/>
</dbReference>
<dbReference type="EMBL" id="DYWK01000006">
    <property type="protein sequence ID" value="HJF18487.1"/>
    <property type="molecule type" value="Genomic_DNA"/>
</dbReference>
<dbReference type="CDD" id="cd17535">
    <property type="entry name" value="REC_NarL-like"/>
    <property type="match status" value="1"/>
</dbReference>
<sequence>MAISVVIADDQTLVRTGFSMVINSQPDMTVVGEASDGSKAVALVEQLHPDIVLMDVRMPHMDGIAATGKIAALDDAYHTSHPDSAQRTRVIILTTFDLDEYVLSAIREGASGFLLKDTSPEQMLDSLRQVYAGNAIIAPSATRRLISRLAQGPQVKGPQVKGPQVKGSQAQGPQTQGTQIISTAQTPTLSREQKEREEILESLTQREILILKEVARGLSNQEIADKLFISVPTVKTHIGHILAKTGSRDRVQAVVFAYESGLVS</sequence>
<evidence type="ECO:0000256" key="3">
    <source>
        <dbReference type="ARBA" id="ARBA00023125"/>
    </source>
</evidence>
<reference evidence="9" key="2">
    <citation type="submission" date="2021-09" db="EMBL/GenBank/DDBJ databases">
        <authorList>
            <person name="Gilroy R."/>
        </authorList>
    </citation>
    <scope>NUCLEOTIDE SEQUENCE</scope>
    <source>
        <strain evidence="9">578</strain>
    </source>
</reference>
<dbReference type="Pfam" id="PF00196">
    <property type="entry name" value="GerE"/>
    <property type="match status" value="1"/>
</dbReference>
<dbReference type="PANTHER" id="PTHR43214">
    <property type="entry name" value="TWO-COMPONENT RESPONSE REGULATOR"/>
    <property type="match status" value="1"/>
</dbReference>
<evidence type="ECO:0000256" key="2">
    <source>
        <dbReference type="ARBA" id="ARBA00023015"/>
    </source>
</evidence>
<dbReference type="InterPro" id="IPR011006">
    <property type="entry name" value="CheY-like_superfamily"/>
</dbReference>
<dbReference type="SMART" id="SM00448">
    <property type="entry name" value="REC"/>
    <property type="match status" value="1"/>
</dbReference>
<dbReference type="InterPro" id="IPR058245">
    <property type="entry name" value="NreC/VraR/RcsB-like_REC"/>
</dbReference>
<evidence type="ECO:0000259" key="8">
    <source>
        <dbReference type="PROSITE" id="PS50110"/>
    </source>
</evidence>
<protein>
    <submittedName>
        <fullName evidence="9">Response regulator transcription factor</fullName>
    </submittedName>
</protein>
<evidence type="ECO:0000256" key="1">
    <source>
        <dbReference type="ARBA" id="ARBA00022553"/>
    </source>
</evidence>
<keyword evidence="1 5" id="KW-0597">Phosphoprotein</keyword>